<dbReference type="EMBL" id="VUJU01007091">
    <property type="protein sequence ID" value="KAF0746756.1"/>
    <property type="molecule type" value="Genomic_DNA"/>
</dbReference>
<reference evidence="2 3" key="1">
    <citation type="submission" date="2019-08" db="EMBL/GenBank/DDBJ databases">
        <title>Whole genome of Aphis craccivora.</title>
        <authorList>
            <person name="Voronova N.V."/>
            <person name="Shulinski R.S."/>
            <person name="Bandarenka Y.V."/>
            <person name="Zhorov D.G."/>
            <person name="Warner D."/>
        </authorList>
    </citation>
    <scope>NUCLEOTIDE SEQUENCE [LARGE SCALE GENOMIC DNA]</scope>
    <source>
        <strain evidence="2">180601</strain>
        <tissue evidence="2">Whole Body</tissue>
    </source>
</reference>
<dbReference type="OrthoDB" id="8120989at2759"/>
<proteinExistence type="predicted"/>
<dbReference type="Pfam" id="PF21788">
    <property type="entry name" value="TNP-like_GBD"/>
    <property type="match status" value="1"/>
</dbReference>
<evidence type="ECO:0000259" key="1">
    <source>
        <dbReference type="Pfam" id="PF21788"/>
    </source>
</evidence>
<dbReference type="Proteomes" id="UP000478052">
    <property type="component" value="Unassembled WGS sequence"/>
</dbReference>
<sequence>MKIIHLYDPPHLLKGIKNNLLNKNAIRDHIIDLYEIDINIQDIKMLPRLTLEHIDRNKIKKMKVKNATQVLSERVSSIMSYSSTINVLKENAKGTADFCLLFDRTFDP</sequence>
<feature type="domain" description="Transposable element P transposase-like GTP-binding insertion" evidence="1">
    <location>
        <begin position="11"/>
        <end position="107"/>
    </location>
</feature>
<feature type="non-terminal residue" evidence="2">
    <location>
        <position position="108"/>
    </location>
</feature>
<comment type="caution">
    <text evidence="2">The sequence shown here is derived from an EMBL/GenBank/DDBJ whole genome shotgun (WGS) entry which is preliminary data.</text>
</comment>
<dbReference type="AlphaFoldDB" id="A0A6G0Y028"/>
<organism evidence="2 3">
    <name type="scientific">Aphis craccivora</name>
    <name type="common">Cowpea aphid</name>
    <dbReference type="NCBI Taxonomy" id="307492"/>
    <lineage>
        <taxon>Eukaryota</taxon>
        <taxon>Metazoa</taxon>
        <taxon>Ecdysozoa</taxon>
        <taxon>Arthropoda</taxon>
        <taxon>Hexapoda</taxon>
        <taxon>Insecta</taxon>
        <taxon>Pterygota</taxon>
        <taxon>Neoptera</taxon>
        <taxon>Paraneoptera</taxon>
        <taxon>Hemiptera</taxon>
        <taxon>Sternorrhyncha</taxon>
        <taxon>Aphidomorpha</taxon>
        <taxon>Aphidoidea</taxon>
        <taxon>Aphididae</taxon>
        <taxon>Aphidini</taxon>
        <taxon>Aphis</taxon>
        <taxon>Aphis</taxon>
    </lineage>
</organism>
<name>A0A6G0Y028_APHCR</name>
<evidence type="ECO:0000313" key="2">
    <source>
        <dbReference type="EMBL" id="KAF0746756.1"/>
    </source>
</evidence>
<accession>A0A6G0Y028</accession>
<dbReference type="InterPro" id="IPR048366">
    <property type="entry name" value="TNP-like_GBD"/>
</dbReference>
<gene>
    <name evidence="2" type="ORF">FWK35_00017207</name>
</gene>
<evidence type="ECO:0000313" key="3">
    <source>
        <dbReference type="Proteomes" id="UP000478052"/>
    </source>
</evidence>
<keyword evidence="3" id="KW-1185">Reference proteome</keyword>
<protein>
    <submittedName>
        <fullName evidence="2">Transposable element P transposase</fullName>
    </submittedName>
</protein>